<feature type="transmembrane region" description="Helical" evidence="1">
    <location>
        <begin position="26"/>
        <end position="45"/>
    </location>
</feature>
<evidence type="ECO:0000256" key="1">
    <source>
        <dbReference type="SAM" id="Phobius"/>
    </source>
</evidence>
<organism evidence="2 3">
    <name type="scientific">Sulfurospirillum multivorans (strain DM 12446 / JCM 15788 / NBRC 109480)</name>
    <dbReference type="NCBI Taxonomy" id="1150621"/>
    <lineage>
        <taxon>Bacteria</taxon>
        <taxon>Pseudomonadati</taxon>
        <taxon>Campylobacterota</taxon>
        <taxon>Epsilonproteobacteria</taxon>
        <taxon>Campylobacterales</taxon>
        <taxon>Sulfurospirillaceae</taxon>
        <taxon>Sulfurospirillum</taxon>
    </lineage>
</organism>
<dbReference type="AlphaFoldDB" id="A0AA86DZY1"/>
<keyword evidence="1" id="KW-0472">Membrane</keyword>
<sequence length="202" mass="23684">MNQSLESVKAYVTYYDFFLSQFLFDFITQKTFGFTCIVIMVYALVQKANHHSLLGAWFANIFGVFFHELAHALVGSFLYAKPNKFIIIPRVISIQNRSFYNLGRVEFDNLRWFNAFPTSLAPLLLLPFAYYLEMYYWNLAFVKHSLGWLFLYTYLQIVLIINSIPSIIDFNEAFKNPISAIFWVVLASFSLKYYNIIIAIFT</sequence>
<name>A0AA86DZY1_SULMK</name>
<protein>
    <submittedName>
        <fullName evidence="2">Uncharacterized protein</fullName>
    </submittedName>
</protein>
<keyword evidence="1" id="KW-1133">Transmembrane helix</keyword>
<dbReference type="KEGG" id="smul:SMUL_1750"/>
<evidence type="ECO:0000313" key="2">
    <source>
        <dbReference type="EMBL" id="AHJ13005.1"/>
    </source>
</evidence>
<feature type="transmembrane region" description="Helical" evidence="1">
    <location>
        <begin position="145"/>
        <end position="168"/>
    </location>
</feature>
<reference evidence="2 3" key="1">
    <citation type="journal article" date="2014" name="Environ. Microbiol.">
        <title>Insights into organohalide respiration and the versatile catabolism of Sulfurospirillum multivorans gained from comparative genomics and physiological studies.</title>
        <authorList>
            <person name="Goris T."/>
            <person name="Schubert T."/>
            <person name="Gadkari J."/>
            <person name="Wubet T."/>
            <person name="Tarkka M."/>
            <person name="Buscot F."/>
            <person name="Adrian L."/>
            <person name="Diekert G."/>
        </authorList>
    </citation>
    <scope>NUCLEOTIDE SEQUENCE [LARGE SCALE GENOMIC DNA]</scope>
    <source>
        <strain evidence="3">DM 12446 / JCM 15788 / NBRC 109480</strain>
    </source>
</reference>
<keyword evidence="1" id="KW-0812">Transmembrane</keyword>
<feature type="transmembrane region" description="Helical" evidence="1">
    <location>
        <begin position="112"/>
        <end position="133"/>
    </location>
</feature>
<feature type="transmembrane region" description="Helical" evidence="1">
    <location>
        <begin position="57"/>
        <end position="80"/>
    </location>
</feature>
<gene>
    <name evidence="2" type="ORF">SMUL_1750</name>
</gene>
<proteinExistence type="predicted"/>
<accession>A0AA86DZY1</accession>
<dbReference type="Proteomes" id="UP000019322">
    <property type="component" value="Chromosome"/>
</dbReference>
<evidence type="ECO:0000313" key="3">
    <source>
        <dbReference type="Proteomes" id="UP000019322"/>
    </source>
</evidence>
<feature type="transmembrane region" description="Helical" evidence="1">
    <location>
        <begin position="180"/>
        <end position="201"/>
    </location>
</feature>
<dbReference type="EMBL" id="CP007201">
    <property type="protein sequence ID" value="AHJ13005.1"/>
    <property type="molecule type" value="Genomic_DNA"/>
</dbReference>
<dbReference type="RefSeq" id="WP_025344876.1">
    <property type="nucleotide sequence ID" value="NZ_CP007201.1"/>
</dbReference>